<name>A0A9P4QHT7_9PLEO</name>
<accession>A0A9P4QHT7</accession>
<keyword evidence="1" id="KW-0732">Signal</keyword>
<organism evidence="2 3">
    <name type="scientific">Polyplosphaeria fusca</name>
    <dbReference type="NCBI Taxonomy" id="682080"/>
    <lineage>
        <taxon>Eukaryota</taxon>
        <taxon>Fungi</taxon>
        <taxon>Dikarya</taxon>
        <taxon>Ascomycota</taxon>
        <taxon>Pezizomycotina</taxon>
        <taxon>Dothideomycetes</taxon>
        <taxon>Pleosporomycetidae</taxon>
        <taxon>Pleosporales</taxon>
        <taxon>Tetraplosphaeriaceae</taxon>
        <taxon>Polyplosphaeria</taxon>
    </lineage>
</organism>
<reference evidence="2" key="1">
    <citation type="journal article" date="2020" name="Stud. Mycol.">
        <title>101 Dothideomycetes genomes: a test case for predicting lifestyles and emergence of pathogens.</title>
        <authorList>
            <person name="Haridas S."/>
            <person name="Albert R."/>
            <person name="Binder M."/>
            <person name="Bloem J."/>
            <person name="Labutti K."/>
            <person name="Salamov A."/>
            <person name="Andreopoulos B."/>
            <person name="Baker S."/>
            <person name="Barry K."/>
            <person name="Bills G."/>
            <person name="Bluhm B."/>
            <person name="Cannon C."/>
            <person name="Castanera R."/>
            <person name="Culley D."/>
            <person name="Daum C."/>
            <person name="Ezra D."/>
            <person name="Gonzalez J."/>
            <person name="Henrissat B."/>
            <person name="Kuo A."/>
            <person name="Liang C."/>
            <person name="Lipzen A."/>
            <person name="Lutzoni F."/>
            <person name="Magnuson J."/>
            <person name="Mondo S."/>
            <person name="Nolan M."/>
            <person name="Ohm R."/>
            <person name="Pangilinan J."/>
            <person name="Park H.-J."/>
            <person name="Ramirez L."/>
            <person name="Alfaro M."/>
            <person name="Sun H."/>
            <person name="Tritt A."/>
            <person name="Yoshinaga Y."/>
            <person name="Zwiers L.-H."/>
            <person name="Turgeon B."/>
            <person name="Goodwin S."/>
            <person name="Spatafora J."/>
            <person name="Crous P."/>
            <person name="Grigoriev I."/>
        </authorList>
    </citation>
    <scope>NUCLEOTIDE SEQUENCE</scope>
    <source>
        <strain evidence="2">CBS 125425</strain>
    </source>
</reference>
<proteinExistence type="predicted"/>
<evidence type="ECO:0008006" key="4">
    <source>
        <dbReference type="Google" id="ProtNLM"/>
    </source>
</evidence>
<dbReference type="AlphaFoldDB" id="A0A9P4QHT7"/>
<keyword evidence="3" id="KW-1185">Reference proteome</keyword>
<evidence type="ECO:0000313" key="3">
    <source>
        <dbReference type="Proteomes" id="UP000799444"/>
    </source>
</evidence>
<dbReference type="Proteomes" id="UP000799444">
    <property type="component" value="Unassembled WGS sequence"/>
</dbReference>
<feature type="signal peptide" evidence="1">
    <location>
        <begin position="1"/>
        <end position="17"/>
    </location>
</feature>
<feature type="chain" id="PRO_5040446358" description="Ubiquitin 3 binding protein But2 C-terminal domain-containing protein" evidence="1">
    <location>
        <begin position="18"/>
        <end position="252"/>
    </location>
</feature>
<dbReference type="EMBL" id="ML996325">
    <property type="protein sequence ID" value="KAF2727562.1"/>
    <property type="molecule type" value="Genomic_DNA"/>
</dbReference>
<evidence type="ECO:0000313" key="2">
    <source>
        <dbReference type="EMBL" id="KAF2727562.1"/>
    </source>
</evidence>
<comment type="caution">
    <text evidence="2">The sequence shown here is derived from an EMBL/GenBank/DDBJ whole genome shotgun (WGS) entry which is preliminary data.</text>
</comment>
<sequence length="252" mass="27745">MSAKLYAFTTFLALTSALPSTLRSTLSERRAQNTECWQTNPGTQFYRCANGYVGCFATDPCALPPLASSTTIPTSTPTPEPPKVYEITKPRSFNIYVLSEAQHNVQDQVPHVDLNKPEGSRTTTTNAMVFDNVPAGAKNCQLKWRSTAPNDENNFTVSGNGQAWHRQLLGFPSGNEIVSYDGLKKYQDPNAEFSPSLDFTGWPELPGDHTGPTLNCAEQVAVELKGSDEGDQVNRVFMTLTETNGFYLSYEL</sequence>
<dbReference type="OrthoDB" id="5431298at2759"/>
<evidence type="ECO:0000256" key="1">
    <source>
        <dbReference type="SAM" id="SignalP"/>
    </source>
</evidence>
<protein>
    <recommendedName>
        <fullName evidence="4">Ubiquitin 3 binding protein But2 C-terminal domain-containing protein</fullName>
    </recommendedName>
</protein>
<gene>
    <name evidence="2" type="ORF">EJ04DRAFT_517179</name>
</gene>